<reference evidence="12 13" key="1">
    <citation type="journal article" date="2020" name="IScience">
        <title>Genome Sequencing of the Endangered Kingdonia uniflora (Circaeasteraceae, Ranunculales) Reveals Potential Mechanisms of Evolutionary Specialization.</title>
        <authorList>
            <person name="Sun Y."/>
            <person name="Deng T."/>
            <person name="Zhang A."/>
            <person name="Moore M.J."/>
            <person name="Landis J.B."/>
            <person name="Lin N."/>
            <person name="Zhang H."/>
            <person name="Zhang X."/>
            <person name="Huang J."/>
            <person name="Zhang X."/>
            <person name="Sun H."/>
            <person name="Wang H."/>
        </authorList>
    </citation>
    <scope>NUCLEOTIDE SEQUENCE [LARGE SCALE GENOMIC DNA]</scope>
    <source>
        <strain evidence="12">TB1705</strain>
        <tissue evidence="12">Leaf</tissue>
    </source>
</reference>
<feature type="transmembrane region" description="Helical" evidence="9">
    <location>
        <begin position="260"/>
        <end position="283"/>
    </location>
</feature>
<dbReference type="AlphaFoldDB" id="A0A7J7ME37"/>
<comment type="subcellular location">
    <subcellularLocation>
        <location evidence="1">Cell membrane</location>
        <topology evidence="1">Lipid-anchor</topology>
        <topology evidence="1">GPI-anchor</topology>
    </subcellularLocation>
</comment>
<keyword evidence="9" id="KW-1133">Transmembrane helix</keyword>
<dbReference type="Gene3D" id="1.20.58.1040">
    <property type="match status" value="1"/>
</dbReference>
<keyword evidence="7" id="KW-0325">Glycoprotein</keyword>
<keyword evidence="5 9" id="KW-0472">Membrane</keyword>
<dbReference type="Proteomes" id="UP000541444">
    <property type="component" value="Unassembled WGS sequence"/>
</dbReference>
<dbReference type="GO" id="GO:0005886">
    <property type="term" value="C:plasma membrane"/>
    <property type="evidence" value="ECO:0007669"/>
    <property type="project" value="UniProtKB-SubCell"/>
</dbReference>
<keyword evidence="3" id="KW-0336">GPI-anchor</keyword>
<evidence type="ECO:0000256" key="5">
    <source>
        <dbReference type="ARBA" id="ARBA00023136"/>
    </source>
</evidence>
<feature type="compositionally biased region" description="Low complexity" evidence="8">
    <location>
        <begin position="196"/>
        <end position="230"/>
    </location>
</feature>
<keyword evidence="13" id="KW-1185">Reference proteome</keyword>
<dbReference type="OrthoDB" id="1073427at2759"/>
<feature type="chain" id="PRO_5029441560" description="X8 domain-containing protein" evidence="10">
    <location>
        <begin position="24"/>
        <end position="285"/>
    </location>
</feature>
<dbReference type="PANTHER" id="PTHR31044:SF52">
    <property type="entry name" value="OS01G0631500 PROTEIN"/>
    <property type="match status" value="1"/>
</dbReference>
<evidence type="ECO:0000256" key="9">
    <source>
        <dbReference type="SAM" id="Phobius"/>
    </source>
</evidence>
<sequence>MGPRVLRCIIFILLGFFFAGGLGVREKTQIEANKSNRQDKRKLLLTSYHGEAISERDVTTMVPVINPTTTPTSTPPPFTIPTTSPIVESPIWLGVTPSPPPPPPSTITIGSMPPPVSQGGGSWCVASQTASQTALQVALDYACGYGGTDCSAIQQGGSCYNPNTLRDHASYAFNAYYQKNPGSTSCNFGGTATTTTTDPSSGTCQYSSASSTTPSANPTTNPSANPTGPTVFSPTGPTTFSPNVPTVFGSEPPSGTSNSVATFSTLPLFSSTYLLLLMLFLAVKL</sequence>
<comment type="caution">
    <text evidence="12">The sequence shown here is derived from an EMBL/GenBank/DDBJ whole genome shotgun (WGS) entry which is preliminary data.</text>
</comment>
<dbReference type="SMART" id="SM00768">
    <property type="entry name" value="X8"/>
    <property type="match status" value="1"/>
</dbReference>
<keyword evidence="6" id="KW-1015">Disulfide bond</keyword>
<proteinExistence type="predicted"/>
<dbReference type="InterPro" id="IPR044788">
    <property type="entry name" value="X8_dom_prot"/>
</dbReference>
<evidence type="ECO:0000256" key="4">
    <source>
        <dbReference type="ARBA" id="ARBA00022729"/>
    </source>
</evidence>
<feature type="signal peptide" evidence="10">
    <location>
        <begin position="1"/>
        <end position="23"/>
    </location>
</feature>
<keyword evidence="9" id="KW-0812">Transmembrane</keyword>
<accession>A0A7J7ME37</accession>
<evidence type="ECO:0000256" key="2">
    <source>
        <dbReference type="ARBA" id="ARBA00022475"/>
    </source>
</evidence>
<dbReference type="InterPro" id="IPR012946">
    <property type="entry name" value="X8"/>
</dbReference>
<evidence type="ECO:0000313" key="13">
    <source>
        <dbReference type="Proteomes" id="UP000541444"/>
    </source>
</evidence>
<keyword evidence="3" id="KW-0449">Lipoprotein</keyword>
<evidence type="ECO:0000259" key="11">
    <source>
        <dbReference type="SMART" id="SM00768"/>
    </source>
</evidence>
<feature type="region of interest" description="Disordered" evidence="8">
    <location>
        <begin position="196"/>
        <end position="236"/>
    </location>
</feature>
<organism evidence="12 13">
    <name type="scientific">Kingdonia uniflora</name>
    <dbReference type="NCBI Taxonomy" id="39325"/>
    <lineage>
        <taxon>Eukaryota</taxon>
        <taxon>Viridiplantae</taxon>
        <taxon>Streptophyta</taxon>
        <taxon>Embryophyta</taxon>
        <taxon>Tracheophyta</taxon>
        <taxon>Spermatophyta</taxon>
        <taxon>Magnoliopsida</taxon>
        <taxon>Ranunculales</taxon>
        <taxon>Circaeasteraceae</taxon>
        <taxon>Kingdonia</taxon>
    </lineage>
</organism>
<evidence type="ECO:0000256" key="8">
    <source>
        <dbReference type="SAM" id="MobiDB-lite"/>
    </source>
</evidence>
<dbReference type="Pfam" id="PF07983">
    <property type="entry name" value="X8"/>
    <property type="match status" value="1"/>
</dbReference>
<keyword evidence="2" id="KW-1003">Cell membrane</keyword>
<dbReference type="FunFam" id="1.20.58.1040:FF:000001">
    <property type="entry name" value="Glucan endo-1,3-beta-glucosidase 4"/>
    <property type="match status" value="1"/>
</dbReference>
<evidence type="ECO:0000256" key="3">
    <source>
        <dbReference type="ARBA" id="ARBA00022622"/>
    </source>
</evidence>
<evidence type="ECO:0000256" key="10">
    <source>
        <dbReference type="SAM" id="SignalP"/>
    </source>
</evidence>
<dbReference type="GO" id="GO:0098552">
    <property type="term" value="C:side of membrane"/>
    <property type="evidence" value="ECO:0007669"/>
    <property type="project" value="UniProtKB-KW"/>
</dbReference>
<name>A0A7J7ME37_9MAGN</name>
<feature type="domain" description="X8" evidence="11">
    <location>
        <begin position="122"/>
        <end position="206"/>
    </location>
</feature>
<protein>
    <recommendedName>
        <fullName evidence="11">X8 domain-containing protein</fullName>
    </recommendedName>
</protein>
<dbReference type="PANTHER" id="PTHR31044">
    <property type="entry name" value="BETA-1,3 GLUCANASE"/>
    <property type="match status" value="1"/>
</dbReference>
<evidence type="ECO:0000256" key="1">
    <source>
        <dbReference type="ARBA" id="ARBA00004609"/>
    </source>
</evidence>
<evidence type="ECO:0000256" key="6">
    <source>
        <dbReference type="ARBA" id="ARBA00023157"/>
    </source>
</evidence>
<dbReference type="EMBL" id="JACGCM010001586">
    <property type="protein sequence ID" value="KAF6153072.1"/>
    <property type="molecule type" value="Genomic_DNA"/>
</dbReference>
<keyword evidence="4 10" id="KW-0732">Signal</keyword>
<evidence type="ECO:0000256" key="7">
    <source>
        <dbReference type="ARBA" id="ARBA00023180"/>
    </source>
</evidence>
<gene>
    <name evidence="12" type="ORF">GIB67_034794</name>
</gene>
<evidence type="ECO:0000313" key="12">
    <source>
        <dbReference type="EMBL" id="KAF6153072.1"/>
    </source>
</evidence>
<dbReference type="GO" id="GO:0009506">
    <property type="term" value="C:plasmodesma"/>
    <property type="evidence" value="ECO:0007669"/>
    <property type="project" value="UniProtKB-ARBA"/>
</dbReference>